<dbReference type="EMBL" id="BAED01000026">
    <property type="protein sequence ID" value="GAB05087.1"/>
    <property type="molecule type" value="Genomic_DNA"/>
</dbReference>
<organism evidence="5 6">
    <name type="scientific">Gordonia amarae NBRC 15530</name>
    <dbReference type="NCBI Taxonomy" id="1075090"/>
    <lineage>
        <taxon>Bacteria</taxon>
        <taxon>Bacillati</taxon>
        <taxon>Actinomycetota</taxon>
        <taxon>Actinomycetes</taxon>
        <taxon>Mycobacteriales</taxon>
        <taxon>Gordoniaceae</taxon>
        <taxon>Gordonia</taxon>
    </lineage>
</organism>
<feature type="signal peptide" evidence="3">
    <location>
        <begin position="1"/>
        <end position="20"/>
    </location>
</feature>
<comment type="similarity">
    <text evidence="2">Belongs to the MTB12 family.</text>
</comment>
<feature type="chain" id="PRO_5038739421" description="Low molecular weight antigen MTB12-like C-terminal domain-containing protein" evidence="3">
    <location>
        <begin position="21"/>
        <end position="166"/>
    </location>
</feature>
<name>G7GNB2_9ACTN</name>
<dbReference type="InterPro" id="IPR058644">
    <property type="entry name" value="Mtb12-like_C"/>
</dbReference>
<evidence type="ECO:0000313" key="6">
    <source>
        <dbReference type="Proteomes" id="UP000006023"/>
    </source>
</evidence>
<proteinExistence type="inferred from homology"/>
<evidence type="ECO:0000259" key="4">
    <source>
        <dbReference type="Pfam" id="PF26580"/>
    </source>
</evidence>
<protein>
    <recommendedName>
        <fullName evidence="4">Low molecular weight antigen MTB12-like C-terminal domain-containing protein</fullName>
    </recommendedName>
</protein>
<dbReference type="Proteomes" id="UP000006023">
    <property type="component" value="Unassembled WGS sequence"/>
</dbReference>
<evidence type="ECO:0000256" key="3">
    <source>
        <dbReference type="SAM" id="SignalP"/>
    </source>
</evidence>
<comment type="caution">
    <text evidence="5">The sequence shown here is derived from an EMBL/GenBank/DDBJ whole genome shotgun (WGS) entry which is preliminary data.</text>
</comment>
<evidence type="ECO:0000256" key="1">
    <source>
        <dbReference type="ARBA" id="ARBA00022729"/>
    </source>
</evidence>
<evidence type="ECO:0000256" key="2">
    <source>
        <dbReference type="ARBA" id="ARBA00093774"/>
    </source>
</evidence>
<dbReference type="AlphaFoldDB" id="G7GNB2"/>
<feature type="domain" description="Low molecular weight antigen MTB12-like C-terminal" evidence="4">
    <location>
        <begin position="51"/>
        <end position="160"/>
    </location>
</feature>
<sequence length="166" mass="17160">MNIRPSFAMPLAAATAAASALVGAGAVASAAPTVRTPTGTLPADYRVTAAKPSPAELGNIVTFLVATNASDQAKAANVEGGMNAVVVPKTVYRLGLFRPPLGWHNLTGPLRQQGNSATATLNSGSSGRPTIRLKIEFKRLDGNWKLSANSLCTGVKTVGLNIYCNR</sequence>
<reference evidence="5 6" key="1">
    <citation type="submission" date="2011-11" db="EMBL/GenBank/DDBJ databases">
        <title>Whole genome shotgun sequence of Gordonia amarae NBRC 15530.</title>
        <authorList>
            <person name="Takarada H."/>
            <person name="Hosoyama A."/>
            <person name="Tsuchikane K."/>
            <person name="Katsumata H."/>
            <person name="Yamazaki S."/>
            <person name="Fujita N."/>
        </authorList>
    </citation>
    <scope>NUCLEOTIDE SEQUENCE [LARGE SCALE GENOMIC DNA]</scope>
    <source>
        <strain evidence="5 6">NBRC 15530</strain>
    </source>
</reference>
<gene>
    <name evidence="5" type="ORF">GOAMR_26_00610</name>
</gene>
<dbReference type="STRING" id="1075090.GOAMR_26_00610"/>
<dbReference type="Pfam" id="PF26580">
    <property type="entry name" value="Mtb12_C"/>
    <property type="match status" value="1"/>
</dbReference>
<keyword evidence="6" id="KW-1185">Reference proteome</keyword>
<accession>G7GNB2</accession>
<dbReference type="RefSeq" id="WP_005185426.1">
    <property type="nucleotide sequence ID" value="NZ_BAED01000026.1"/>
</dbReference>
<keyword evidence="1 3" id="KW-0732">Signal</keyword>
<evidence type="ECO:0000313" key="5">
    <source>
        <dbReference type="EMBL" id="GAB05087.1"/>
    </source>
</evidence>
<dbReference type="eggNOG" id="ENOG5031W3T">
    <property type="taxonomic scope" value="Bacteria"/>
</dbReference>